<evidence type="ECO:0000256" key="1">
    <source>
        <dbReference type="SAM" id="Phobius"/>
    </source>
</evidence>
<dbReference type="RefSeq" id="WP_290399804.1">
    <property type="nucleotide sequence ID" value="NZ_JAUHLN010000002.1"/>
</dbReference>
<keyword evidence="4" id="KW-1185">Reference proteome</keyword>
<protein>
    <submittedName>
        <fullName evidence="3">DUF3899 domain-containing protein</fullName>
    </submittedName>
</protein>
<proteinExistence type="predicted"/>
<accession>A0ABT8E732</accession>
<dbReference type="Proteomes" id="UP001168694">
    <property type="component" value="Unassembled WGS sequence"/>
</dbReference>
<comment type="caution">
    <text evidence="3">The sequence shown here is derived from an EMBL/GenBank/DDBJ whole genome shotgun (WGS) entry which is preliminary data.</text>
</comment>
<dbReference type="InterPro" id="IPR025007">
    <property type="entry name" value="DUF3899"/>
</dbReference>
<feature type="domain" description="DUF3899" evidence="2">
    <location>
        <begin position="35"/>
        <end position="115"/>
    </location>
</feature>
<keyword evidence="1" id="KW-1133">Transmembrane helix</keyword>
<gene>
    <name evidence="3" type="ORF">QYF49_11875</name>
</gene>
<organism evidence="3 4">
    <name type="scientific">Fictibacillus terranigra</name>
    <dbReference type="NCBI Taxonomy" id="3058424"/>
    <lineage>
        <taxon>Bacteria</taxon>
        <taxon>Bacillati</taxon>
        <taxon>Bacillota</taxon>
        <taxon>Bacilli</taxon>
        <taxon>Bacillales</taxon>
        <taxon>Fictibacillaceae</taxon>
        <taxon>Fictibacillus</taxon>
    </lineage>
</organism>
<feature type="transmembrane region" description="Helical" evidence="1">
    <location>
        <begin position="30"/>
        <end position="55"/>
    </location>
</feature>
<evidence type="ECO:0000313" key="4">
    <source>
        <dbReference type="Proteomes" id="UP001168694"/>
    </source>
</evidence>
<dbReference type="EMBL" id="JAUHLN010000002">
    <property type="protein sequence ID" value="MDN4073700.1"/>
    <property type="molecule type" value="Genomic_DNA"/>
</dbReference>
<keyword evidence="1" id="KW-0472">Membrane</keyword>
<name>A0ABT8E732_9BACL</name>
<dbReference type="Pfam" id="PF13038">
    <property type="entry name" value="DUF3899"/>
    <property type="match status" value="1"/>
</dbReference>
<evidence type="ECO:0000259" key="2">
    <source>
        <dbReference type="Pfam" id="PF13038"/>
    </source>
</evidence>
<feature type="transmembrane region" description="Helical" evidence="1">
    <location>
        <begin position="100"/>
        <end position="121"/>
    </location>
</feature>
<evidence type="ECO:0000313" key="3">
    <source>
        <dbReference type="EMBL" id="MDN4073700.1"/>
    </source>
</evidence>
<reference evidence="3" key="1">
    <citation type="submission" date="2023-06" db="EMBL/GenBank/DDBJ databases">
        <title>Draft Genome Sequences of Representative Paenibacillus Polymyxa, Bacillus cereus, Fictibacillus sp., and Brevibacillus agri Strains Isolated from Amazonian Dark Earth.</title>
        <authorList>
            <person name="Pellegrinetti T.A."/>
            <person name="Cunha I.C.M."/>
            <person name="Chaves M.G."/>
            <person name="Freitas A.S."/>
            <person name="Silva A.V.R."/>
            <person name="Tsai S.M."/>
            <person name="Mendes L.W."/>
        </authorList>
    </citation>
    <scope>NUCLEOTIDE SEQUENCE</scope>
    <source>
        <strain evidence="3">CENA-BCM004</strain>
    </source>
</reference>
<keyword evidence="1" id="KW-0812">Transmembrane</keyword>
<sequence>MSRLPSTWLLTAGSILLALAIEFVSEKKVHFIHLINNLFMVSLALIIIGLALFVVKGGFFDLFSRAFRKVLKSFSKSAEYADSQEAHSNFELSERISGDLVFPLLASGFFIFLLSSLVAILA</sequence>